<dbReference type="SUPFAM" id="SSF52540">
    <property type="entry name" value="P-loop containing nucleoside triphosphate hydrolases"/>
    <property type="match status" value="1"/>
</dbReference>
<evidence type="ECO:0000256" key="1">
    <source>
        <dbReference type="ARBA" id="ARBA00004225"/>
    </source>
</evidence>
<evidence type="ECO:0008006" key="15">
    <source>
        <dbReference type="Google" id="ProtNLM"/>
    </source>
</evidence>
<evidence type="ECO:0000256" key="6">
    <source>
        <dbReference type="ARBA" id="ARBA00022741"/>
    </source>
</evidence>
<dbReference type="InterPro" id="IPR036640">
    <property type="entry name" value="ABC1_TM_sf"/>
</dbReference>
<keyword evidence="8 11" id="KW-1133">Transmembrane helix</keyword>
<dbReference type="SMART" id="SM00382">
    <property type="entry name" value="AAA"/>
    <property type="match status" value="1"/>
</dbReference>
<evidence type="ECO:0000313" key="14">
    <source>
        <dbReference type="EMBL" id="CEM50689.1"/>
    </source>
</evidence>
<keyword evidence="6" id="KW-0547">Nucleotide-binding</keyword>
<evidence type="ECO:0000256" key="10">
    <source>
        <dbReference type="SAM" id="MobiDB-lite"/>
    </source>
</evidence>
<feature type="compositionally biased region" description="Basic and acidic residues" evidence="10">
    <location>
        <begin position="109"/>
        <end position="129"/>
    </location>
</feature>
<feature type="region of interest" description="Disordered" evidence="10">
    <location>
        <begin position="89"/>
        <end position="133"/>
    </location>
</feature>
<dbReference type="GO" id="GO:0140359">
    <property type="term" value="F:ABC-type transporter activity"/>
    <property type="evidence" value="ECO:0007669"/>
    <property type="project" value="InterPro"/>
</dbReference>
<dbReference type="InterPro" id="IPR011527">
    <property type="entry name" value="ABC1_TM_dom"/>
</dbReference>
<name>A0A0G4I1C7_9ALVE</name>
<evidence type="ECO:0000256" key="7">
    <source>
        <dbReference type="ARBA" id="ARBA00022840"/>
    </source>
</evidence>
<dbReference type="PhylomeDB" id="A0A0G4I1C7"/>
<gene>
    <name evidence="14" type="ORF">Cvel_10118</name>
</gene>
<comment type="subcellular location">
    <subcellularLocation>
        <location evidence="2">Cell membrane</location>
        <topology evidence="2">Multi-pass membrane protein</topology>
    </subcellularLocation>
    <subcellularLocation>
        <location evidence="1">Mitochondrion membrane</location>
        <topology evidence="1">Multi-pass membrane protein</topology>
    </subcellularLocation>
</comment>
<dbReference type="AlphaFoldDB" id="A0A0G4I1C7"/>
<accession>A0A0G4I1C7</accession>
<dbReference type="GO" id="GO:0006879">
    <property type="term" value="P:intracellular iron ion homeostasis"/>
    <property type="evidence" value="ECO:0007669"/>
    <property type="project" value="TreeGrafter"/>
</dbReference>
<dbReference type="InterPro" id="IPR003593">
    <property type="entry name" value="AAA+_ATPase"/>
</dbReference>
<dbReference type="Gene3D" id="1.20.1560.10">
    <property type="entry name" value="ABC transporter type 1, transmembrane domain"/>
    <property type="match status" value="1"/>
</dbReference>
<dbReference type="EMBL" id="CDMZ01004726">
    <property type="protein sequence ID" value="CEM50689.1"/>
    <property type="molecule type" value="Genomic_DNA"/>
</dbReference>
<dbReference type="InterPro" id="IPR003439">
    <property type="entry name" value="ABC_transporter-like_ATP-bd"/>
</dbReference>
<evidence type="ECO:0000256" key="5">
    <source>
        <dbReference type="ARBA" id="ARBA00022692"/>
    </source>
</evidence>
<feature type="transmembrane region" description="Helical" evidence="11">
    <location>
        <begin position="299"/>
        <end position="319"/>
    </location>
</feature>
<dbReference type="InterPro" id="IPR027417">
    <property type="entry name" value="P-loop_NTPase"/>
</dbReference>
<dbReference type="FunFam" id="3.40.50.300:FF:000221">
    <property type="entry name" value="Multidrug ABC transporter ATP-binding protein"/>
    <property type="match status" value="1"/>
</dbReference>
<evidence type="ECO:0000256" key="3">
    <source>
        <dbReference type="ARBA" id="ARBA00022448"/>
    </source>
</evidence>
<dbReference type="PROSITE" id="PS50929">
    <property type="entry name" value="ABC_TM1F"/>
    <property type="match status" value="1"/>
</dbReference>
<organism evidence="14">
    <name type="scientific">Chromera velia CCMP2878</name>
    <dbReference type="NCBI Taxonomy" id="1169474"/>
    <lineage>
        <taxon>Eukaryota</taxon>
        <taxon>Sar</taxon>
        <taxon>Alveolata</taxon>
        <taxon>Colpodellida</taxon>
        <taxon>Chromeraceae</taxon>
        <taxon>Chromera</taxon>
    </lineage>
</organism>
<protein>
    <recommendedName>
        <fullName evidence="15">ABC transporter domain-containing protein</fullName>
    </recommendedName>
</protein>
<dbReference type="GO" id="GO:0005743">
    <property type="term" value="C:mitochondrial inner membrane"/>
    <property type="evidence" value="ECO:0007669"/>
    <property type="project" value="TreeGrafter"/>
</dbReference>
<sequence>MRGGRVLPLMLRGSPTKIRSALCQRHPFVSLVGAEHSRALNVLSHPWRVCHLKPFGSSCLHLHPGSQQELPRGFQCASLSLHHHARAFSTSQKADHNKEPQASTLVGAAERRKQTETETAKEVKKHEGDAASPSSNWNILRTLSTFLWPDERGYRVRVVASVLSLVLAKVATIQAPIILSQLVDSFGVAPTPEAIPLALLLGYGTARVCASGFGELRNALFARVSQSALRLVANRAFAHLHSLDLEVLLATKSGELSMILSRGIKATTALLNIMLFQVIPTCIEFSLVMYILVSRVGPVTAGVTLGVLVLYYVFTQWYTEYRTRLRKQMNWAEQKANGQLLDSLTNSEAVRYFSNEPLELKRYDEFMAAFERENVKVLQSLAALNFGQQVIFNFGLMVAMGLAALEVSAGRAPVGTLVLVNSLLFQLAIPLNMVGMVVRETSLNLVDMKKLFELMNIRPKVTSPVNAQIFEPRGGGVEFEDVHFSYKSLGEGVSKVVDGKEGKAGSDERETTVMKGVSFKVEPGAKVGIVGPSGCGKSTVLKLIFRLVDPDSGCVRLDGQDLKSLDLHSFRQHIAVVPQDVVLFNDTLLHNLTYSKPEATEDEIAEVIETAQLRDVVESLPNGLNTVVGERGLKLSGGEKQRLGIARCLLRRPQLLLFDEATSALDNETEHKILEALKVASRSCTSMVIAHRLSTVADADLILYLENGRVRESGTHEDLLATRGSKYAQVWRRQLRADVFYPNEDT</sequence>
<dbReference type="PANTHER" id="PTHR24221:SF402">
    <property type="entry name" value="IRON-SULFUR CLUSTERS TRANSPORTER ABCB7, MITOCHONDRIAL"/>
    <property type="match status" value="1"/>
</dbReference>
<reference evidence="14" key="1">
    <citation type="submission" date="2014-11" db="EMBL/GenBank/DDBJ databases">
        <authorList>
            <person name="Otto D Thomas"/>
            <person name="Naeem Raeece"/>
        </authorList>
    </citation>
    <scope>NUCLEOTIDE SEQUENCE</scope>
</reference>
<keyword evidence="4" id="KW-1003">Cell membrane</keyword>
<dbReference type="Pfam" id="PF00005">
    <property type="entry name" value="ABC_tran"/>
    <property type="match status" value="1"/>
</dbReference>
<feature type="transmembrane region" description="Helical" evidence="11">
    <location>
        <begin position="269"/>
        <end position="293"/>
    </location>
</feature>
<feature type="domain" description="ABC transporter" evidence="12">
    <location>
        <begin position="477"/>
        <end position="732"/>
    </location>
</feature>
<evidence type="ECO:0000256" key="9">
    <source>
        <dbReference type="ARBA" id="ARBA00023136"/>
    </source>
</evidence>
<dbReference type="Gene3D" id="3.40.50.300">
    <property type="entry name" value="P-loop containing nucleotide triphosphate hydrolases"/>
    <property type="match status" value="1"/>
</dbReference>
<dbReference type="CDD" id="cd18582">
    <property type="entry name" value="ABC_6TM_ATM1_ABCB7"/>
    <property type="match status" value="1"/>
</dbReference>
<evidence type="ECO:0000259" key="12">
    <source>
        <dbReference type="PROSITE" id="PS50893"/>
    </source>
</evidence>
<feature type="transmembrane region" description="Helical" evidence="11">
    <location>
        <begin position="417"/>
        <end position="438"/>
    </location>
</feature>
<evidence type="ECO:0000256" key="8">
    <source>
        <dbReference type="ARBA" id="ARBA00022989"/>
    </source>
</evidence>
<dbReference type="PROSITE" id="PS00211">
    <property type="entry name" value="ABC_TRANSPORTER_1"/>
    <property type="match status" value="1"/>
</dbReference>
<evidence type="ECO:0000259" key="13">
    <source>
        <dbReference type="PROSITE" id="PS50929"/>
    </source>
</evidence>
<dbReference type="InterPro" id="IPR039421">
    <property type="entry name" value="Type_1_exporter"/>
</dbReference>
<feature type="domain" description="ABC transmembrane type-1" evidence="13">
    <location>
        <begin position="159"/>
        <end position="443"/>
    </location>
</feature>
<dbReference type="PROSITE" id="PS50893">
    <property type="entry name" value="ABC_TRANSPORTER_2"/>
    <property type="match status" value="1"/>
</dbReference>
<evidence type="ECO:0000256" key="2">
    <source>
        <dbReference type="ARBA" id="ARBA00004651"/>
    </source>
</evidence>
<dbReference type="GO" id="GO:0005886">
    <property type="term" value="C:plasma membrane"/>
    <property type="evidence" value="ECO:0007669"/>
    <property type="project" value="UniProtKB-SubCell"/>
</dbReference>
<dbReference type="GO" id="GO:0016887">
    <property type="term" value="F:ATP hydrolysis activity"/>
    <property type="evidence" value="ECO:0007669"/>
    <property type="project" value="InterPro"/>
</dbReference>
<dbReference type="InterPro" id="IPR017871">
    <property type="entry name" value="ABC_transporter-like_CS"/>
</dbReference>
<dbReference type="GO" id="GO:0005524">
    <property type="term" value="F:ATP binding"/>
    <property type="evidence" value="ECO:0007669"/>
    <property type="project" value="UniProtKB-KW"/>
</dbReference>
<dbReference type="Pfam" id="PF00664">
    <property type="entry name" value="ABC_membrane"/>
    <property type="match status" value="1"/>
</dbReference>
<dbReference type="SUPFAM" id="SSF90123">
    <property type="entry name" value="ABC transporter transmembrane region"/>
    <property type="match status" value="1"/>
</dbReference>
<keyword evidence="7" id="KW-0067">ATP-binding</keyword>
<dbReference type="VEuPathDB" id="CryptoDB:Cvel_10118"/>
<dbReference type="PANTHER" id="PTHR24221">
    <property type="entry name" value="ATP-BINDING CASSETTE SUB-FAMILY B"/>
    <property type="match status" value="1"/>
</dbReference>
<evidence type="ECO:0000256" key="4">
    <source>
        <dbReference type="ARBA" id="ARBA00022475"/>
    </source>
</evidence>
<evidence type="ECO:0000256" key="11">
    <source>
        <dbReference type="SAM" id="Phobius"/>
    </source>
</evidence>
<keyword evidence="5 11" id="KW-0812">Transmembrane</keyword>
<proteinExistence type="predicted"/>
<keyword evidence="9 11" id="KW-0472">Membrane</keyword>
<keyword evidence="3" id="KW-0813">Transport</keyword>